<evidence type="ECO:0000313" key="2">
    <source>
        <dbReference type="Proteomes" id="UP001202328"/>
    </source>
</evidence>
<accession>A0AAD4T0P1</accession>
<evidence type="ECO:0000313" key="1">
    <source>
        <dbReference type="EMBL" id="KAI3933415.1"/>
    </source>
</evidence>
<dbReference type="Proteomes" id="UP001202328">
    <property type="component" value="Unassembled WGS sequence"/>
</dbReference>
<keyword evidence="2" id="KW-1185">Reference proteome</keyword>
<dbReference type="AlphaFoldDB" id="A0AAD4T0P1"/>
<sequence>MDKACHNSTHGPALTHTTAFTLEVAGFFPIPCTVPCLLISCLEELPHDVHGEKGIIKSRPGLLVCRRGFC</sequence>
<dbReference type="EMBL" id="JAJJMB010006856">
    <property type="protein sequence ID" value="KAI3933415.1"/>
    <property type="molecule type" value="Genomic_DNA"/>
</dbReference>
<reference evidence="1" key="1">
    <citation type="submission" date="2022-04" db="EMBL/GenBank/DDBJ databases">
        <title>A functionally conserved STORR gene fusion in Papaver species that diverged 16.8 million years ago.</title>
        <authorList>
            <person name="Catania T."/>
        </authorList>
    </citation>
    <scope>NUCLEOTIDE SEQUENCE</scope>
    <source>
        <strain evidence="1">S-188037</strain>
    </source>
</reference>
<proteinExistence type="predicted"/>
<gene>
    <name evidence="1" type="ORF">MKW98_006774</name>
</gene>
<organism evidence="1 2">
    <name type="scientific">Papaver atlanticum</name>
    <dbReference type="NCBI Taxonomy" id="357466"/>
    <lineage>
        <taxon>Eukaryota</taxon>
        <taxon>Viridiplantae</taxon>
        <taxon>Streptophyta</taxon>
        <taxon>Embryophyta</taxon>
        <taxon>Tracheophyta</taxon>
        <taxon>Spermatophyta</taxon>
        <taxon>Magnoliopsida</taxon>
        <taxon>Ranunculales</taxon>
        <taxon>Papaveraceae</taxon>
        <taxon>Papaveroideae</taxon>
        <taxon>Papaver</taxon>
    </lineage>
</organism>
<protein>
    <submittedName>
        <fullName evidence="1">Uncharacterized protein</fullName>
    </submittedName>
</protein>
<name>A0AAD4T0P1_9MAGN</name>
<comment type="caution">
    <text evidence="1">The sequence shown here is derived from an EMBL/GenBank/DDBJ whole genome shotgun (WGS) entry which is preliminary data.</text>
</comment>